<dbReference type="SUPFAM" id="SSF55729">
    <property type="entry name" value="Acyl-CoA N-acyltransferases (Nat)"/>
    <property type="match status" value="1"/>
</dbReference>
<dbReference type="Proteomes" id="UP000036834">
    <property type="component" value="Unassembled WGS sequence"/>
</dbReference>
<evidence type="ECO:0000313" key="4">
    <source>
        <dbReference type="Proteomes" id="UP000036834"/>
    </source>
</evidence>
<accession>A0A0K9YYA5</accession>
<evidence type="ECO:0000313" key="2">
    <source>
        <dbReference type="EMBL" id="GED69528.1"/>
    </source>
</evidence>
<dbReference type="InterPro" id="IPR016181">
    <property type="entry name" value="Acyl_CoA_acyltransferase"/>
</dbReference>
<dbReference type="OrthoDB" id="2379505at2"/>
<proteinExistence type="predicted"/>
<dbReference type="Pfam" id="PF17668">
    <property type="entry name" value="Acetyltransf_17"/>
    <property type="match status" value="1"/>
</dbReference>
<evidence type="ECO:0000259" key="1">
    <source>
        <dbReference type="PROSITE" id="PS51186"/>
    </source>
</evidence>
<dbReference type="InterPro" id="IPR036527">
    <property type="entry name" value="SCP2_sterol-bd_dom_sf"/>
</dbReference>
<evidence type="ECO:0000313" key="5">
    <source>
        <dbReference type="Proteomes" id="UP000319578"/>
    </source>
</evidence>
<name>A0A0K9YYA5_9BACL</name>
<comment type="caution">
    <text evidence="3">The sequence shown here is derived from an EMBL/GenBank/DDBJ whole genome shotgun (WGS) entry which is preliminary data.</text>
</comment>
<dbReference type="Gene3D" id="3.30.1050.10">
    <property type="entry name" value="SCP2 sterol-binding domain"/>
    <property type="match status" value="1"/>
</dbReference>
<dbReference type="PANTHER" id="PTHR37817:SF1">
    <property type="entry name" value="N-ACETYLTRANSFERASE EIS"/>
    <property type="match status" value="1"/>
</dbReference>
<feature type="domain" description="N-acetyltransferase" evidence="1">
    <location>
        <begin position="2"/>
        <end position="157"/>
    </location>
</feature>
<reference evidence="4" key="1">
    <citation type="submission" date="2015-07" db="EMBL/GenBank/DDBJ databases">
        <title>Genome sequencing project for genomic taxonomy and phylogenomics of Bacillus-like bacteria.</title>
        <authorList>
            <person name="Liu B."/>
            <person name="Wang J."/>
            <person name="Zhu Y."/>
            <person name="Liu G."/>
            <person name="Chen Q."/>
            <person name="Chen Z."/>
            <person name="Lan J."/>
            <person name="Che J."/>
            <person name="Ge C."/>
            <person name="Shi H."/>
            <person name="Pan Z."/>
            <person name="Liu X."/>
        </authorList>
    </citation>
    <scope>NUCLEOTIDE SEQUENCE [LARGE SCALE GENOMIC DNA]</scope>
    <source>
        <strain evidence="4">DSM 9887</strain>
    </source>
</reference>
<dbReference type="Gene3D" id="3.40.630.30">
    <property type="match status" value="2"/>
</dbReference>
<sequence>MEEIRPVTSEEVSEVVRITGMAYPGSNLLASENAQRFSERVKDTLENDPNVSFHGCYRNDQLIGMMRWHDLSMNVHGTQMLTGGIGMVAVDLLHKKEKVAKTMLEGFIGSYRERGVSLVSLYPFRVDFYKQMGFGVGTKIHQYRIKPSSLPFGSKDKIIYLGMENREEMLACSHRIVRQTHGMIRKTDRELKKFLEQPEQIVVGYKNEGKLGGYLAFQFQRAHEENKMINDLVVKEFEYESQEALNQLLSFLHSQADQVHRIVLTTTDEDFHLLLSDPGNGTNNLLPSVYHESHTSGVGLMYRVIDVPGFFSKLAQPMFGTEQLTLRLTIRDSFLPENEGSWLIQFSEGRPKIIVDGEAEVSVSMDISDFSSLVMGAVSFRKLYTYGLVEVDAAEAIAKLDRLFFISDKPRSTTPF</sequence>
<dbReference type="Pfam" id="PF13527">
    <property type="entry name" value="Acetyltransf_9"/>
    <property type="match status" value="1"/>
</dbReference>
<dbReference type="InterPro" id="IPR051554">
    <property type="entry name" value="Acetyltransferase_Eis"/>
</dbReference>
<dbReference type="AlphaFoldDB" id="A0A0K9YYA5"/>
<dbReference type="Pfam" id="PF13530">
    <property type="entry name" value="SCP2_2"/>
    <property type="match status" value="1"/>
</dbReference>
<dbReference type="GO" id="GO:0034069">
    <property type="term" value="F:aminoglycoside N-acetyltransferase activity"/>
    <property type="evidence" value="ECO:0007669"/>
    <property type="project" value="TreeGrafter"/>
</dbReference>
<dbReference type="InterPro" id="IPR000182">
    <property type="entry name" value="GNAT_dom"/>
</dbReference>
<keyword evidence="5" id="KW-1185">Reference proteome</keyword>
<dbReference type="PATRIC" id="fig|54915.3.peg.6785"/>
<dbReference type="GO" id="GO:0030649">
    <property type="term" value="P:aminoglycoside antibiotic catabolic process"/>
    <property type="evidence" value="ECO:0007669"/>
    <property type="project" value="TreeGrafter"/>
</dbReference>
<dbReference type="InterPro" id="IPR041380">
    <property type="entry name" value="Acetyltransf_17"/>
</dbReference>
<dbReference type="EMBL" id="BJON01000013">
    <property type="protein sequence ID" value="GED69528.1"/>
    <property type="molecule type" value="Genomic_DNA"/>
</dbReference>
<reference evidence="2 5" key="3">
    <citation type="submission" date="2019-06" db="EMBL/GenBank/DDBJ databases">
        <title>Whole genome shotgun sequence of Brevibacillus reuszeri NBRC 15719.</title>
        <authorList>
            <person name="Hosoyama A."/>
            <person name="Uohara A."/>
            <person name="Ohji S."/>
            <person name="Ichikawa N."/>
        </authorList>
    </citation>
    <scope>NUCLEOTIDE SEQUENCE [LARGE SCALE GENOMIC DNA]</scope>
    <source>
        <strain evidence="2 5">NBRC 15719</strain>
    </source>
</reference>
<dbReference type="SUPFAM" id="SSF55718">
    <property type="entry name" value="SCP-like"/>
    <property type="match status" value="1"/>
</dbReference>
<dbReference type="STRING" id="54915.ADS79_06790"/>
<dbReference type="EMBL" id="LGIQ01000005">
    <property type="protein sequence ID" value="KNB73641.1"/>
    <property type="molecule type" value="Genomic_DNA"/>
</dbReference>
<reference evidence="3" key="2">
    <citation type="submission" date="2015-07" db="EMBL/GenBank/DDBJ databases">
        <title>MeaNS - Measles Nucleotide Surveillance Program.</title>
        <authorList>
            <person name="Tran T."/>
            <person name="Druce J."/>
        </authorList>
    </citation>
    <scope>NUCLEOTIDE SEQUENCE</scope>
    <source>
        <strain evidence="3">DSM 9887</strain>
    </source>
</reference>
<dbReference type="InterPro" id="IPR025559">
    <property type="entry name" value="Eis_dom"/>
</dbReference>
<evidence type="ECO:0000313" key="3">
    <source>
        <dbReference type="EMBL" id="KNB73641.1"/>
    </source>
</evidence>
<dbReference type="PROSITE" id="PS51186">
    <property type="entry name" value="GNAT"/>
    <property type="match status" value="1"/>
</dbReference>
<dbReference type="RefSeq" id="WP_049737648.1">
    <property type="nucleotide sequence ID" value="NZ_BJON01000013.1"/>
</dbReference>
<organism evidence="3 4">
    <name type="scientific">Brevibacillus reuszeri</name>
    <dbReference type="NCBI Taxonomy" id="54915"/>
    <lineage>
        <taxon>Bacteria</taxon>
        <taxon>Bacillati</taxon>
        <taxon>Bacillota</taxon>
        <taxon>Bacilli</taxon>
        <taxon>Bacillales</taxon>
        <taxon>Paenibacillaceae</taxon>
        <taxon>Brevibacillus</taxon>
    </lineage>
</organism>
<dbReference type="PANTHER" id="PTHR37817">
    <property type="entry name" value="N-ACETYLTRANSFERASE EIS"/>
    <property type="match status" value="1"/>
</dbReference>
<keyword evidence="3" id="KW-0808">Transferase</keyword>
<protein>
    <submittedName>
        <fullName evidence="3">Acetyltransferase</fullName>
    </submittedName>
</protein>
<gene>
    <name evidence="3" type="ORF">ADS79_06790</name>
    <name evidence="2" type="ORF">BRE01_32300</name>
</gene>
<dbReference type="Proteomes" id="UP000319578">
    <property type="component" value="Unassembled WGS sequence"/>
</dbReference>